<keyword evidence="1 3" id="KW-0853">WD repeat</keyword>
<dbReference type="InterPro" id="IPR023362">
    <property type="entry name" value="PH-BEACH_dom"/>
</dbReference>
<feature type="repeat" description="WD" evidence="3">
    <location>
        <begin position="2364"/>
        <end position="2405"/>
    </location>
</feature>
<protein>
    <recommendedName>
        <fullName evidence="9">BEACH domain-containing protein</fullName>
    </recommendedName>
</protein>
<organism evidence="7 8">
    <name type="scientific">Phytophthora oleae</name>
    <dbReference type="NCBI Taxonomy" id="2107226"/>
    <lineage>
        <taxon>Eukaryota</taxon>
        <taxon>Sar</taxon>
        <taxon>Stramenopiles</taxon>
        <taxon>Oomycota</taxon>
        <taxon>Peronosporomycetes</taxon>
        <taxon>Peronosporales</taxon>
        <taxon>Peronosporaceae</taxon>
        <taxon>Phytophthora</taxon>
    </lineage>
</organism>
<dbReference type="CDD" id="cd01201">
    <property type="entry name" value="PH_BEACH"/>
    <property type="match status" value="1"/>
</dbReference>
<feature type="domain" description="BEACH-type PH" evidence="6">
    <location>
        <begin position="1787"/>
        <end position="1903"/>
    </location>
</feature>
<dbReference type="InterPro" id="IPR050865">
    <property type="entry name" value="BEACH_Domain"/>
</dbReference>
<dbReference type="InterPro" id="IPR046851">
    <property type="entry name" value="NBCH_WD40"/>
</dbReference>
<dbReference type="SMART" id="SM01026">
    <property type="entry name" value="Beach"/>
    <property type="match status" value="1"/>
</dbReference>
<reference evidence="7 8" key="1">
    <citation type="submission" date="2024-09" db="EMBL/GenBank/DDBJ databases">
        <title>Genome sequencing and assembly of Phytophthora oleae, isolate VK10A, causative agent of rot of olive drupes.</title>
        <authorList>
            <person name="Conti Taguali S."/>
            <person name="Riolo M."/>
            <person name="La Spada F."/>
            <person name="Cacciola S.O."/>
            <person name="Dionisio G."/>
        </authorList>
    </citation>
    <scope>NUCLEOTIDE SEQUENCE [LARGE SCALE GENOMIC DNA]</scope>
    <source>
        <strain evidence="7 8">VK10A</strain>
    </source>
</reference>
<feature type="compositionally biased region" description="Basic residues" evidence="4">
    <location>
        <begin position="2275"/>
        <end position="2284"/>
    </location>
</feature>
<dbReference type="InterPro" id="IPR036322">
    <property type="entry name" value="WD40_repeat_dom_sf"/>
</dbReference>
<dbReference type="SUPFAM" id="SSF81837">
    <property type="entry name" value="BEACH domain"/>
    <property type="match status" value="1"/>
</dbReference>
<dbReference type="InterPro" id="IPR000409">
    <property type="entry name" value="BEACH_dom"/>
</dbReference>
<evidence type="ECO:0000259" key="6">
    <source>
        <dbReference type="PROSITE" id="PS51783"/>
    </source>
</evidence>
<dbReference type="Gene3D" id="2.130.10.10">
    <property type="entry name" value="YVTN repeat-like/Quinoprotein amine dehydrogenase"/>
    <property type="match status" value="2"/>
</dbReference>
<dbReference type="Pfam" id="PF02138">
    <property type="entry name" value="Beach"/>
    <property type="match status" value="1"/>
</dbReference>
<feature type="region of interest" description="Disordered" evidence="4">
    <location>
        <begin position="1430"/>
        <end position="1455"/>
    </location>
</feature>
<keyword evidence="8" id="KW-1185">Reference proteome</keyword>
<dbReference type="PROSITE" id="PS50082">
    <property type="entry name" value="WD_REPEATS_2"/>
    <property type="match status" value="1"/>
</dbReference>
<dbReference type="Gene3D" id="2.30.29.30">
    <property type="entry name" value="Pleckstrin-homology domain (PH domain)/Phosphotyrosine-binding domain (PTB)"/>
    <property type="match status" value="1"/>
</dbReference>
<dbReference type="InterPro" id="IPR031570">
    <property type="entry name" value="NBEA/BDCP_DUF4704"/>
</dbReference>
<comment type="caution">
    <text evidence="7">The sequence shown here is derived from an EMBL/GenBank/DDBJ whole genome shotgun (WGS) entry which is preliminary data.</text>
</comment>
<dbReference type="PROSITE" id="PS50197">
    <property type="entry name" value="BEACH"/>
    <property type="match status" value="1"/>
</dbReference>
<evidence type="ECO:0000256" key="1">
    <source>
        <dbReference type="ARBA" id="ARBA00022574"/>
    </source>
</evidence>
<keyword evidence="2" id="KW-0677">Repeat</keyword>
<feature type="region of interest" description="Disordered" evidence="4">
    <location>
        <begin position="2268"/>
        <end position="2305"/>
    </location>
</feature>
<sequence length="2608" mass="288117">MEDLPTLLRDAEGAQQQMLQAVAEDPLHVARLKDPVLLLLDVLGQCETPETRRETLQVLLRLFAACSAHFHDTQAFLETPADITPPQQVSKRGNAVLKALLGALQMLSSREEMDKDIIRTLVDMAHELCTQSMSATDVVALFDFLRLGRPPVRRWMLQMQKKLVELDTLPRAIFTMRGPHGGVIVPSEQQLFTKRGFSCSFGIHLDASAAAVALYSFRGQNGQGVSAMLDGKTLVVKMVAGQGVVQQVEVPFADYVGKMETEWVHLCIVHAKKMVFKDKLTVFVDGRSVFNGNLGYPDPLMMVGGRNTIGIEPLVEGLKGKLWSPTLFGVALSEAEVQRLHWLTHWKNDLNSVAAENAGLTDKSKICFSFDARSCDLKKRICYDVSGNDCHGTLGSGTSAYVTQSFVHALDSVGGCACFLLLLLDQIPEMADFHPVHEFGMGEISDLLAFVGMGLRHSTVCRSHFVRLQGVKVVEFILQSISPSYLSVSLLDGVVSILEAMTDFLDCDEDIVEYIYRLLFFNTSWFLSPFDTQAKLLGEVLPKYLDILQKASLREQGRLPDIGSPPSSTGKTVVSRAASLSEFSRSLDAKDQVDVGFFCTLIRQVYTSGAPSDKEEFAAGQMDEEQLAQLRKLVIENLMDLLLFPSVQDSATDQWRQLVAFIFRQCEGKQSYGGENTGIEELLRYLTRNLASNESRKVSTGLPTRQLQLTSNVFKLSKGTVRILWKPMLSTNYHVRLAALRLFELYTSDKVLLHKSDMLMLYSSFQAHTLTADVAELLLDIVIGRKRLSKPSTEVRSGSFARMTFIPTVLLGLIHNGNFDVQAKVLAEIRVQLASPTMGGCIKEAIRSWPSWISRLRSLTLGAGLAAAANMGSEATSTRERSLTQSDELNEACGLLSAEFTSAYAKLEAIQVIADSGDVSGCDFALSLIQNRSESEAVTSAIIAMVIKHFPQRWCELVRKLANQIIVDIMVYCILHVKNGWMHFLEFYFCHCQTPSDLCSLTAVICEHAVRQGSQKHSTPQSEIIWENLCQVAAMVSQSPRVALKLSEKLKINDAILSPGQQAILCRKAFELWQVVLPHLNRINWDGLMANLIQNTDYGPGVTHEETEIFSHLVASRSRSMILALQNAIQHVTLAQTSGTNDVELIQKFQNVLELLKLIAPLPVVAASRRPSGSLSPLSGSFSSGISPPVSGSVLPDMVLSLPLSGITDSSQLFSATQEPTAPPDRELVHMYTLDACFTLLEASVEESDIEIVRLLIKMMVSIANTALHLRDSSSKPELTKTLQIMSSTELTFFSELSQFRELYMLWKLHREKHQTCCDSAIFQGFVDQLDSDFIRRWMYTMEHHNMEFNPFLVQQHATSQAEALGNELQQCELLWKDISAENKAAEAARTNEQDLVSESRLVELKHSTEKFASSVHKLLAHSSHEIASPSLFGGEDTASTTSGKEYKSPVSVTEDRRAGGDGIVLKIDSRENNFRMRLRLKKVTEEYRARNLSCEYPPSSLTDTESKESGRRLTRRFRGSVEGNLADVENSWRSDAGSDYSDFLADAQMRAAIIRSLSNPEEYESAYGGASDDDDMDGEEMDFYDVEEDNDLSQPGKMGIEASTLGSSVKVSPSAQVEEAPSLAAAAPIAISGEVGTPAAATSSPSSLSPVASLKAASPISSFSLGASVLTVVGGVADYFQKSVKDAKDAVEYGVDSLYTTKDAVSEEAQALMQEVSTYIDSTTENQVMDAETVLPDIPSLELTPSSLKMMESKLASGKLDNGLPELGFPARSGQQIHEGGSKRVNARSKVDLLVNAQLVRHLHVVEGKLILSNSSLRFVAERVVDEHETVVVEKKAGVSVDPAWRFLFKRRRWKIDDIVGMYRRRYLLKPTALELFIHSTRKNYFFNLTSEDVVLFHEALMLRRPLLLKRDPSVRRLRHPSSLIRNSPMSNRWVQHEISTFEYIMWLNTIAGRTYNDLTQYPVFPWVISDYESATLDLSRRGAYRDLSKPMGALEPSRLKFFVDRYNAFEDPDIPKFMYGTHYSNIGAVLYYLIRLEPFTSYALSIQGGKFDHADRLFHSIAETWNNCLTDYTDLKELTPEWFYLPEFLVNCNKLELGTRQNGADVSDVVLPPWAHSSEDFVMKNLVALESEYVSANIHHWIDLVFGCKQRGAAAVEANNVFFYLTYEGMVDVDSITDPIVKSSMQSQIAHFGQTPTQVLREPHPPRRPLGSAMMTGGSPPLSSPPTELNHTVLSVPHEAPIVLVKILPVSSLLICLDSNGMFSSHRSGSKLAKQHQHHPSSKPKGAVSGSSSSGDQSSELIELQDRKSRKVLSERRFLSPRLNVSNVVAFLHGGMVLCTVGYHDFSARFHSATDGALLYRLLQHQSVVTCVSTSDLGTMLALGCTDGTISVWKVASMNSTLLDSLKIFRGSKASSKPVHANDYSADQVLLGHNAQINCVKVSDELGICVSGSASNECLIHDLEDGSILHSCAIPGHLEPGVISLALSNVGHVVLQSMGTGAPMLYSFHLNGTLLAKLSLGDRPMMSLAISARYSKVIVSNSARALVMTAHSLDDQQVLLDQDAYGEISSQGLAPDEMHVVFGVGTGKIVCLPFLPPQLPLHRTEM</sequence>
<dbReference type="SUPFAM" id="SSF50978">
    <property type="entry name" value="WD40 repeat-like"/>
    <property type="match status" value="1"/>
</dbReference>
<dbReference type="PROSITE" id="PS50294">
    <property type="entry name" value="WD_REPEATS_REGION"/>
    <property type="match status" value="1"/>
</dbReference>
<evidence type="ECO:0008006" key="9">
    <source>
        <dbReference type="Google" id="ProtNLM"/>
    </source>
</evidence>
<dbReference type="Gene3D" id="1.10.1540.10">
    <property type="entry name" value="BEACH domain"/>
    <property type="match status" value="1"/>
</dbReference>
<dbReference type="Pfam" id="PF15787">
    <property type="entry name" value="DUF4704"/>
    <property type="match status" value="1"/>
</dbReference>
<gene>
    <name evidence="7" type="ORF">V7S43_006961</name>
</gene>
<dbReference type="SMART" id="SM00320">
    <property type="entry name" value="WD40"/>
    <property type="match status" value="2"/>
</dbReference>
<dbReference type="InterPro" id="IPR015943">
    <property type="entry name" value="WD40/YVTN_repeat-like_dom_sf"/>
</dbReference>
<dbReference type="CDD" id="cd06071">
    <property type="entry name" value="Beach"/>
    <property type="match status" value="1"/>
</dbReference>
<evidence type="ECO:0000256" key="2">
    <source>
        <dbReference type="ARBA" id="ARBA00022737"/>
    </source>
</evidence>
<evidence type="ECO:0000256" key="3">
    <source>
        <dbReference type="PROSITE-ProRule" id="PRU00221"/>
    </source>
</evidence>
<dbReference type="InterPro" id="IPR001680">
    <property type="entry name" value="WD40_rpt"/>
</dbReference>
<dbReference type="PANTHER" id="PTHR13743">
    <property type="entry name" value="BEIGE/BEACH-RELATED"/>
    <property type="match status" value="1"/>
</dbReference>
<dbReference type="Proteomes" id="UP001632037">
    <property type="component" value="Unassembled WGS sequence"/>
</dbReference>
<feature type="region of interest" description="Disordered" evidence="4">
    <location>
        <begin position="2200"/>
        <end position="2232"/>
    </location>
</feature>
<proteinExistence type="predicted"/>
<dbReference type="InterPro" id="IPR011993">
    <property type="entry name" value="PH-like_dom_sf"/>
</dbReference>
<dbReference type="PROSITE" id="PS51783">
    <property type="entry name" value="PH_BEACH"/>
    <property type="match status" value="1"/>
</dbReference>
<feature type="domain" description="BEACH" evidence="5">
    <location>
        <begin position="1920"/>
        <end position="2209"/>
    </location>
</feature>
<name>A0ABD3FNW6_9STRA</name>
<dbReference type="InterPro" id="IPR036372">
    <property type="entry name" value="BEACH_dom_sf"/>
</dbReference>
<evidence type="ECO:0000313" key="8">
    <source>
        <dbReference type="Proteomes" id="UP001632037"/>
    </source>
</evidence>
<dbReference type="SUPFAM" id="SSF50729">
    <property type="entry name" value="PH domain-like"/>
    <property type="match status" value="1"/>
</dbReference>
<dbReference type="SUPFAM" id="SSF49899">
    <property type="entry name" value="Concanavalin A-like lectins/glucanases"/>
    <property type="match status" value="1"/>
</dbReference>
<dbReference type="Pfam" id="PF14844">
    <property type="entry name" value="PH_BEACH"/>
    <property type="match status" value="1"/>
</dbReference>
<dbReference type="PANTHER" id="PTHR13743:SF163">
    <property type="entry name" value="BEACH DOMAIN-CONTAINING PROTEIN"/>
    <property type="match status" value="1"/>
</dbReference>
<evidence type="ECO:0000313" key="7">
    <source>
        <dbReference type="EMBL" id="KAL3668097.1"/>
    </source>
</evidence>
<dbReference type="EMBL" id="JBIMZQ010000012">
    <property type="protein sequence ID" value="KAL3668097.1"/>
    <property type="molecule type" value="Genomic_DNA"/>
</dbReference>
<dbReference type="FunFam" id="1.10.1540.10:FF:000001">
    <property type="entry name" value="neurobeachin isoform X1"/>
    <property type="match status" value="1"/>
</dbReference>
<dbReference type="Pfam" id="PF20426">
    <property type="entry name" value="NBCH_WD40"/>
    <property type="match status" value="1"/>
</dbReference>
<accession>A0ABD3FNW6</accession>
<dbReference type="InterPro" id="IPR013320">
    <property type="entry name" value="ConA-like_dom_sf"/>
</dbReference>
<evidence type="ECO:0000259" key="5">
    <source>
        <dbReference type="PROSITE" id="PS50197"/>
    </source>
</evidence>
<evidence type="ECO:0000256" key="4">
    <source>
        <dbReference type="SAM" id="MobiDB-lite"/>
    </source>
</evidence>
<feature type="compositionally biased region" description="Low complexity" evidence="4">
    <location>
        <begin position="2285"/>
        <end position="2301"/>
    </location>
</feature>